<dbReference type="UniPathway" id="UPA00344"/>
<dbReference type="RefSeq" id="WP_149390654.1">
    <property type="nucleotide sequence ID" value="NZ_SMRS01000004.1"/>
</dbReference>
<evidence type="ECO:0000259" key="12">
    <source>
        <dbReference type="SMART" id="SM00852"/>
    </source>
</evidence>
<evidence type="ECO:0000313" key="14">
    <source>
        <dbReference type="Proteomes" id="UP000325302"/>
    </source>
</evidence>
<dbReference type="InterPro" id="IPR038987">
    <property type="entry name" value="MoeA-like"/>
</dbReference>
<dbReference type="InterPro" id="IPR008284">
    <property type="entry name" value="MoCF_biosynth_CS"/>
</dbReference>
<dbReference type="EC" id="2.10.1.1" evidence="11"/>
<feature type="domain" description="MoaB/Mog" evidence="12">
    <location>
        <begin position="185"/>
        <end position="322"/>
    </location>
</feature>
<comment type="similarity">
    <text evidence="4 11">Belongs to the MoeA family.</text>
</comment>
<dbReference type="Gene3D" id="3.40.980.10">
    <property type="entry name" value="MoaB/Mog-like domain"/>
    <property type="match status" value="1"/>
</dbReference>
<dbReference type="Pfam" id="PF00994">
    <property type="entry name" value="MoCF_biosynth"/>
    <property type="match status" value="1"/>
</dbReference>
<dbReference type="InterPro" id="IPR036688">
    <property type="entry name" value="MoeA_C_domain_IV_sf"/>
</dbReference>
<evidence type="ECO:0000256" key="7">
    <source>
        <dbReference type="ARBA" id="ARBA00022723"/>
    </source>
</evidence>
<dbReference type="SUPFAM" id="SSF53218">
    <property type="entry name" value="Molybdenum cofactor biosynthesis proteins"/>
    <property type="match status" value="1"/>
</dbReference>
<evidence type="ECO:0000256" key="4">
    <source>
        <dbReference type="ARBA" id="ARBA00010763"/>
    </source>
</evidence>
<name>A0A5A9W3K7_9GAMM</name>
<comment type="catalytic activity">
    <reaction evidence="10">
        <text>adenylyl-molybdopterin + molybdate = Mo-molybdopterin + AMP + H(+)</text>
        <dbReference type="Rhea" id="RHEA:35047"/>
        <dbReference type="ChEBI" id="CHEBI:15378"/>
        <dbReference type="ChEBI" id="CHEBI:36264"/>
        <dbReference type="ChEBI" id="CHEBI:62727"/>
        <dbReference type="ChEBI" id="CHEBI:71302"/>
        <dbReference type="ChEBI" id="CHEBI:456215"/>
        <dbReference type="EC" id="2.10.1.1"/>
    </reaction>
</comment>
<dbReference type="InterPro" id="IPR036425">
    <property type="entry name" value="MoaB/Mog-like_dom_sf"/>
</dbReference>
<keyword evidence="8 11" id="KW-0460">Magnesium</keyword>
<evidence type="ECO:0000256" key="8">
    <source>
        <dbReference type="ARBA" id="ARBA00022842"/>
    </source>
</evidence>
<evidence type="ECO:0000256" key="10">
    <source>
        <dbReference type="ARBA" id="ARBA00047317"/>
    </source>
</evidence>
<dbReference type="FunFam" id="3.40.980.10:FF:000004">
    <property type="entry name" value="Molybdopterin molybdenumtransferase"/>
    <property type="match status" value="1"/>
</dbReference>
<dbReference type="PANTHER" id="PTHR10192">
    <property type="entry name" value="MOLYBDOPTERIN BIOSYNTHESIS PROTEIN"/>
    <property type="match status" value="1"/>
</dbReference>
<dbReference type="NCBIfam" id="NF045515">
    <property type="entry name" value="Glp_gephyrin"/>
    <property type="match status" value="1"/>
</dbReference>
<evidence type="ECO:0000256" key="6">
    <source>
        <dbReference type="ARBA" id="ARBA00022679"/>
    </source>
</evidence>
<dbReference type="AlphaFoldDB" id="A0A5A9W3K7"/>
<dbReference type="Gene3D" id="2.170.190.11">
    <property type="entry name" value="Molybdopterin biosynthesis moea protein, domain 3"/>
    <property type="match status" value="1"/>
</dbReference>
<evidence type="ECO:0000256" key="11">
    <source>
        <dbReference type="RuleBase" id="RU365090"/>
    </source>
</evidence>
<dbReference type="InterPro" id="IPR005111">
    <property type="entry name" value="MoeA_C_domain_IV"/>
</dbReference>
<dbReference type="GO" id="GO:0006777">
    <property type="term" value="P:Mo-molybdopterin cofactor biosynthetic process"/>
    <property type="evidence" value="ECO:0007669"/>
    <property type="project" value="UniProtKB-UniRule"/>
</dbReference>
<accession>A0A5A9W3K7</accession>
<dbReference type="InterPro" id="IPR036135">
    <property type="entry name" value="MoeA_linker/N_sf"/>
</dbReference>
<dbReference type="Pfam" id="PF03453">
    <property type="entry name" value="MoeA_N"/>
    <property type="match status" value="1"/>
</dbReference>
<keyword evidence="5 11" id="KW-0500">Molybdenum</keyword>
<dbReference type="OrthoDB" id="9804758at2"/>
<dbReference type="PANTHER" id="PTHR10192:SF5">
    <property type="entry name" value="GEPHYRIN"/>
    <property type="match status" value="1"/>
</dbReference>
<comment type="caution">
    <text evidence="13">The sequence shown here is derived from an EMBL/GenBank/DDBJ whole genome shotgun (WGS) entry which is preliminary data.</text>
</comment>
<evidence type="ECO:0000256" key="5">
    <source>
        <dbReference type="ARBA" id="ARBA00022505"/>
    </source>
</evidence>
<evidence type="ECO:0000256" key="2">
    <source>
        <dbReference type="ARBA" id="ARBA00002901"/>
    </source>
</evidence>
<dbReference type="Gene3D" id="2.40.340.10">
    <property type="entry name" value="MoeA, C-terminal, domain IV"/>
    <property type="match status" value="1"/>
</dbReference>
<keyword evidence="7 11" id="KW-0479">Metal-binding</keyword>
<evidence type="ECO:0000256" key="9">
    <source>
        <dbReference type="ARBA" id="ARBA00023150"/>
    </source>
</evidence>
<dbReference type="Gene3D" id="3.90.105.10">
    <property type="entry name" value="Molybdopterin biosynthesis moea protein, domain 2"/>
    <property type="match status" value="1"/>
</dbReference>
<dbReference type="GO" id="GO:0046872">
    <property type="term" value="F:metal ion binding"/>
    <property type="evidence" value="ECO:0007669"/>
    <property type="project" value="UniProtKB-UniRule"/>
</dbReference>
<dbReference type="SUPFAM" id="SSF63882">
    <property type="entry name" value="MoeA N-terminal region -like"/>
    <property type="match status" value="1"/>
</dbReference>
<evidence type="ECO:0000256" key="1">
    <source>
        <dbReference type="ARBA" id="ARBA00001946"/>
    </source>
</evidence>
<keyword evidence="14" id="KW-1185">Reference proteome</keyword>
<protein>
    <recommendedName>
        <fullName evidence="11">Molybdopterin molybdenumtransferase</fullName>
        <ecNumber evidence="11">2.10.1.1</ecNumber>
    </recommendedName>
</protein>
<evidence type="ECO:0000256" key="3">
    <source>
        <dbReference type="ARBA" id="ARBA00005046"/>
    </source>
</evidence>
<dbReference type="SMART" id="SM00852">
    <property type="entry name" value="MoCF_biosynth"/>
    <property type="match status" value="1"/>
</dbReference>
<dbReference type="InterPro" id="IPR005110">
    <property type="entry name" value="MoeA_linker/N"/>
</dbReference>
<evidence type="ECO:0000313" key="13">
    <source>
        <dbReference type="EMBL" id="KAA0875074.1"/>
    </source>
</evidence>
<gene>
    <name evidence="13" type="ORF">E1H14_06550</name>
</gene>
<keyword evidence="9 11" id="KW-0501">Molybdenum cofactor biosynthesis</keyword>
<comment type="function">
    <text evidence="2 11">Catalyzes the insertion of molybdate into adenylated molybdopterin with the concomitant release of AMP.</text>
</comment>
<proteinExistence type="inferred from homology"/>
<dbReference type="Proteomes" id="UP000325302">
    <property type="component" value="Unassembled WGS sequence"/>
</dbReference>
<dbReference type="Pfam" id="PF03454">
    <property type="entry name" value="MoeA_C"/>
    <property type="match status" value="1"/>
</dbReference>
<dbReference type="NCBIfam" id="TIGR00177">
    <property type="entry name" value="molyb_syn"/>
    <property type="match status" value="1"/>
</dbReference>
<dbReference type="EMBL" id="SMRS01000004">
    <property type="protein sequence ID" value="KAA0875074.1"/>
    <property type="molecule type" value="Genomic_DNA"/>
</dbReference>
<keyword evidence="6 11" id="KW-0808">Transferase</keyword>
<dbReference type="PROSITE" id="PS01079">
    <property type="entry name" value="MOCF_BIOSYNTHESIS_2"/>
    <property type="match status" value="1"/>
</dbReference>
<reference evidence="13 14" key="1">
    <citation type="submission" date="2019-03" db="EMBL/GenBank/DDBJ databases">
        <title>Nitrincola sp. nov. isolated from an Indian soda lake.</title>
        <authorList>
            <person name="Joshi A."/>
            <person name="Thite S.V."/>
            <person name="Joseph N."/>
            <person name="Dhotre D."/>
            <person name="Moorthy M."/>
            <person name="Shouche Y.S."/>
        </authorList>
    </citation>
    <scope>NUCLEOTIDE SEQUENCE [LARGE SCALE GENOMIC DNA]</scope>
    <source>
        <strain evidence="13 14">MEB193</strain>
    </source>
</reference>
<comment type="cofactor">
    <cofactor evidence="1 11">
        <name>Mg(2+)</name>
        <dbReference type="ChEBI" id="CHEBI:18420"/>
    </cofactor>
</comment>
<dbReference type="GO" id="GO:0005829">
    <property type="term" value="C:cytosol"/>
    <property type="evidence" value="ECO:0007669"/>
    <property type="project" value="TreeGrafter"/>
</dbReference>
<dbReference type="CDD" id="cd00887">
    <property type="entry name" value="MoeA"/>
    <property type="match status" value="1"/>
</dbReference>
<dbReference type="GO" id="GO:0061599">
    <property type="term" value="F:molybdopterin molybdotransferase activity"/>
    <property type="evidence" value="ECO:0007669"/>
    <property type="project" value="UniProtKB-UniRule"/>
</dbReference>
<dbReference type="InterPro" id="IPR001453">
    <property type="entry name" value="MoaB/Mog_dom"/>
</dbReference>
<organism evidence="13 14">
    <name type="scientific">Nitrincola tapanii</name>
    <dbReference type="NCBI Taxonomy" id="1708751"/>
    <lineage>
        <taxon>Bacteria</taxon>
        <taxon>Pseudomonadati</taxon>
        <taxon>Pseudomonadota</taxon>
        <taxon>Gammaproteobacteria</taxon>
        <taxon>Oceanospirillales</taxon>
        <taxon>Oceanospirillaceae</taxon>
        <taxon>Nitrincola</taxon>
    </lineage>
</organism>
<comment type="pathway">
    <text evidence="3 11">Cofactor biosynthesis; molybdopterin biosynthesis.</text>
</comment>
<dbReference type="SUPFAM" id="SSF63867">
    <property type="entry name" value="MoeA C-terminal domain-like"/>
    <property type="match status" value="1"/>
</dbReference>
<sequence>MPKPLRPVDEALQAMLAQFESLQNSNSSTSRVRETCVLSQALGRVLAVAVQAELDVPPCDNSAMDGYALRVSDAPGPLPVSQRVAAGQAPQPLLPGTCARIFTGAPIPAGADTVVMQEKISLTAFEDILFPADLVPGNNIRRAGQDVVAGTTLLTPGVRLDARHLGLLASIGWAEVEVYRPVRVAILSTGDELVSPGQALAPGQIYNSNAPLLQGLLSEWGAEVVSVQPVEDSFAATCQALTAAAQQADLIISTGGVSVGEEDHIKPAVEALGGLEVWRLAMKPGKPLAIGYIGQTPFIGLPGNPVSTYVGAQVFVRPAVQQLSGATPESPRLLQGIAQFRTRTEIRQEYLRVQAVWRDQAWQLEAFANQNSGVLTSVVWANALAVIPPGQCVQPGDRVTFFLL</sequence>